<organism evidence="1 2">
    <name type="scientific">Solanum bulbocastanum</name>
    <name type="common">Wild potato</name>
    <dbReference type="NCBI Taxonomy" id="147425"/>
    <lineage>
        <taxon>Eukaryota</taxon>
        <taxon>Viridiplantae</taxon>
        <taxon>Streptophyta</taxon>
        <taxon>Embryophyta</taxon>
        <taxon>Tracheophyta</taxon>
        <taxon>Spermatophyta</taxon>
        <taxon>Magnoliopsida</taxon>
        <taxon>eudicotyledons</taxon>
        <taxon>Gunneridae</taxon>
        <taxon>Pentapetalae</taxon>
        <taxon>asterids</taxon>
        <taxon>lamiids</taxon>
        <taxon>Solanales</taxon>
        <taxon>Solanaceae</taxon>
        <taxon>Solanoideae</taxon>
        <taxon>Solaneae</taxon>
        <taxon>Solanum</taxon>
    </lineage>
</organism>
<dbReference type="Proteomes" id="UP001371456">
    <property type="component" value="Unassembled WGS sequence"/>
</dbReference>
<dbReference type="EMBL" id="JBANQN010000012">
    <property type="protein sequence ID" value="KAK6773797.1"/>
    <property type="molecule type" value="Genomic_DNA"/>
</dbReference>
<evidence type="ECO:0000313" key="2">
    <source>
        <dbReference type="Proteomes" id="UP001371456"/>
    </source>
</evidence>
<gene>
    <name evidence="1" type="ORF">RDI58_029035</name>
</gene>
<evidence type="ECO:0000313" key="1">
    <source>
        <dbReference type="EMBL" id="KAK6773797.1"/>
    </source>
</evidence>
<sequence length="18" mass="2023">MGRWSNASFENVERGVIA</sequence>
<reference evidence="1 2" key="1">
    <citation type="submission" date="2024-02" db="EMBL/GenBank/DDBJ databases">
        <title>de novo genome assembly of Solanum bulbocastanum strain 11H21.</title>
        <authorList>
            <person name="Hosaka A.J."/>
        </authorList>
    </citation>
    <scope>NUCLEOTIDE SEQUENCE [LARGE SCALE GENOMIC DNA]</scope>
    <source>
        <tissue evidence="1">Young leaves</tissue>
    </source>
</reference>
<protein>
    <submittedName>
        <fullName evidence="1">Uncharacterized protein</fullName>
    </submittedName>
</protein>
<accession>A0AAN8STN6</accession>
<keyword evidence="2" id="KW-1185">Reference proteome</keyword>
<proteinExistence type="predicted"/>
<name>A0AAN8STN6_SOLBU</name>
<comment type="caution">
    <text evidence="1">The sequence shown here is derived from an EMBL/GenBank/DDBJ whole genome shotgun (WGS) entry which is preliminary data.</text>
</comment>
<dbReference type="AlphaFoldDB" id="A0AAN8STN6"/>